<evidence type="ECO:0000256" key="3">
    <source>
        <dbReference type="ARBA" id="ARBA00022729"/>
    </source>
</evidence>
<dbReference type="CDD" id="cd14748">
    <property type="entry name" value="PBP2_UgpB"/>
    <property type="match status" value="1"/>
</dbReference>
<accession>A0ABV5AJE9</accession>
<feature type="chain" id="PRO_5045454732" evidence="4">
    <location>
        <begin position="19"/>
        <end position="438"/>
    </location>
</feature>
<protein>
    <submittedName>
        <fullName evidence="5">ABC transporter substrate-binding protein</fullName>
    </submittedName>
</protein>
<evidence type="ECO:0000313" key="6">
    <source>
        <dbReference type="Proteomes" id="UP001579974"/>
    </source>
</evidence>
<feature type="signal peptide" evidence="4">
    <location>
        <begin position="1"/>
        <end position="18"/>
    </location>
</feature>
<comment type="caution">
    <text evidence="5">The sequence shown here is derived from an EMBL/GenBank/DDBJ whole genome shotgun (WGS) entry which is preliminary data.</text>
</comment>
<proteinExistence type="inferred from homology"/>
<dbReference type="PANTHER" id="PTHR30061">
    <property type="entry name" value="MALTOSE-BINDING PERIPLASMIC PROTEIN"/>
    <property type="match status" value="1"/>
</dbReference>
<dbReference type="EMBL" id="JBDXSU010000021">
    <property type="protein sequence ID" value="MFB5192398.1"/>
    <property type="molecule type" value="Genomic_DNA"/>
</dbReference>
<evidence type="ECO:0000256" key="1">
    <source>
        <dbReference type="ARBA" id="ARBA00008520"/>
    </source>
</evidence>
<dbReference type="RefSeq" id="WP_275473339.1">
    <property type="nucleotide sequence ID" value="NZ_CP162940.1"/>
</dbReference>
<dbReference type="Gene3D" id="3.40.190.10">
    <property type="entry name" value="Periplasmic binding protein-like II"/>
    <property type="match status" value="1"/>
</dbReference>
<dbReference type="SUPFAM" id="SSF53850">
    <property type="entry name" value="Periplasmic binding protein-like II"/>
    <property type="match status" value="1"/>
</dbReference>
<dbReference type="InterPro" id="IPR006059">
    <property type="entry name" value="SBP"/>
</dbReference>
<keyword evidence="3 4" id="KW-0732">Signal</keyword>
<name>A0ABV5AJE9_9BACL</name>
<comment type="similarity">
    <text evidence="1">Belongs to the bacterial solute-binding protein 1 family.</text>
</comment>
<sequence>MGKLKIIAIMTLPALLLAGCGTENNSASNGGDNSSSSKVVNLTVWDDYSRSTPTGKAYQKLVNEFNATHPDIHVNAQYVTDGDQLEPKLETALAGNQEPDMVAGGYPTWGPGLMDSGKVVNLTPYLDSSKTLKASDFYNGMLQVSTYKGQVLSIPNDGGDYGLFYNEQIFKEAGITSPPKTWTQVAQDSKIIKQKTGKYGFYVPIGNTEWTVWTFEGMLWANGGTFIDTSGQKAKVEFNSPAGDEALQTWVSMIKNGDSPSTAYPVSMSVATYLQKNQVSMALDGPYDVPTLESAGYPLGTEMFPKGTVSTATNLGTDAFFVFKTGTAQENASWKFIEWFMQPSRLAQWDIATGFLPTETSVLNTSAYKAFLAKNPKIEPLVENLKYAQGRPTLKSYTAISTELGNYIEEAFYGKISVQTALNDAAAQAKTILTQNNE</sequence>
<dbReference type="Proteomes" id="UP001579974">
    <property type="component" value="Unassembled WGS sequence"/>
</dbReference>
<evidence type="ECO:0000256" key="4">
    <source>
        <dbReference type="SAM" id="SignalP"/>
    </source>
</evidence>
<reference evidence="5 6" key="1">
    <citation type="journal article" date="2024" name="Int. J. Mol. Sci.">
        <title>Exploration of Alicyclobacillus spp. Genome in Search of Antibiotic Resistance.</title>
        <authorList>
            <person name="Bucka-Kolendo J."/>
            <person name="Kiousi D.E."/>
            <person name="Dekowska A."/>
            <person name="Mikolajczuk-Szczyrba A."/>
            <person name="Karadedos D.M."/>
            <person name="Michael P."/>
            <person name="Galanis A."/>
            <person name="Sokolowska B."/>
        </authorList>
    </citation>
    <scope>NUCLEOTIDE SEQUENCE [LARGE SCALE GENOMIC DNA]</scope>
    <source>
        <strain evidence="5 6">KKP 3000</strain>
    </source>
</reference>
<keyword evidence="6" id="KW-1185">Reference proteome</keyword>
<dbReference type="Pfam" id="PF01547">
    <property type="entry name" value="SBP_bac_1"/>
    <property type="match status" value="1"/>
</dbReference>
<keyword evidence="2" id="KW-0813">Transport</keyword>
<organism evidence="5 6">
    <name type="scientific">Alicyclobacillus fastidiosus</name>
    <dbReference type="NCBI Taxonomy" id="392011"/>
    <lineage>
        <taxon>Bacteria</taxon>
        <taxon>Bacillati</taxon>
        <taxon>Bacillota</taxon>
        <taxon>Bacilli</taxon>
        <taxon>Bacillales</taxon>
        <taxon>Alicyclobacillaceae</taxon>
        <taxon>Alicyclobacillus</taxon>
    </lineage>
</organism>
<dbReference type="PROSITE" id="PS51257">
    <property type="entry name" value="PROKAR_LIPOPROTEIN"/>
    <property type="match status" value="1"/>
</dbReference>
<evidence type="ECO:0000313" key="5">
    <source>
        <dbReference type="EMBL" id="MFB5192398.1"/>
    </source>
</evidence>
<gene>
    <name evidence="5" type="ORF">KKP3000_001597</name>
</gene>
<dbReference type="PANTHER" id="PTHR30061:SF50">
    <property type="entry name" value="MALTOSE_MALTODEXTRIN-BINDING PERIPLASMIC PROTEIN"/>
    <property type="match status" value="1"/>
</dbReference>
<evidence type="ECO:0000256" key="2">
    <source>
        <dbReference type="ARBA" id="ARBA00022448"/>
    </source>
</evidence>